<accession>A0AA88QEX0</accession>
<organism evidence="4 5">
    <name type="scientific">Cirrhinus molitorella</name>
    <name type="common">mud carp</name>
    <dbReference type="NCBI Taxonomy" id="172907"/>
    <lineage>
        <taxon>Eukaryota</taxon>
        <taxon>Metazoa</taxon>
        <taxon>Chordata</taxon>
        <taxon>Craniata</taxon>
        <taxon>Vertebrata</taxon>
        <taxon>Euteleostomi</taxon>
        <taxon>Actinopterygii</taxon>
        <taxon>Neopterygii</taxon>
        <taxon>Teleostei</taxon>
        <taxon>Ostariophysi</taxon>
        <taxon>Cypriniformes</taxon>
        <taxon>Cyprinidae</taxon>
        <taxon>Labeoninae</taxon>
        <taxon>Labeonini</taxon>
        <taxon>Cirrhinus</taxon>
    </lineage>
</organism>
<feature type="domain" description="ENPP1-3/EXOG-like endonuclease/phosphodiesterase" evidence="2">
    <location>
        <begin position="67"/>
        <end position="273"/>
    </location>
</feature>
<feature type="chain" id="PRO_5041713857" description="Endonuclease domain-containing 1 protein-like" evidence="1">
    <location>
        <begin position="27"/>
        <end position="279"/>
    </location>
</feature>
<dbReference type="EMBL" id="JAUYZG010000001">
    <property type="protein sequence ID" value="KAK2915738.1"/>
    <property type="molecule type" value="Genomic_DNA"/>
</dbReference>
<evidence type="ECO:0008006" key="6">
    <source>
        <dbReference type="Google" id="ProtNLM"/>
    </source>
</evidence>
<sequence>MKMCLLFTSVLLVLGFPCIMTSVVDSFSTCKSFFFKEQPPVITGVLENSVSKDNNRYKLICQKHEDDFRFATLFDTIAKIPLFSAYKYTGNQENKPHIRWMMEPQLEPLDGTMSEPGTNQASQEDYWDEKTLERGHLFPNGHAPDEITAESTFTLTNAVPQKITFNKGSWRAMEQNVRNYMHSNCRDENNANNTLAYVLTGAVPGNRKMKRVNIPSHMWTVFCCYNVNSKEWVSQAHWAENKDEKKANPIATKTLQQLEEFLEIKFKQSSLFSGCGFNH</sequence>
<protein>
    <recommendedName>
        <fullName evidence="6">Endonuclease domain-containing 1 protein-like</fullName>
    </recommendedName>
</protein>
<dbReference type="SMART" id="SM00892">
    <property type="entry name" value="Endonuclease_NS"/>
    <property type="match status" value="1"/>
</dbReference>
<dbReference type="PANTHER" id="PTHR21472:SF15">
    <property type="entry name" value="ENDONUCLEASE DOMAIN-CONTAINING 1 PROTEIN-RELATED"/>
    <property type="match status" value="1"/>
</dbReference>
<dbReference type="InterPro" id="IPR039015">
    <property type="entry name" value="ENDOD1"/>
</dbReference>
<dbReference type="InterPro" id="IPR044925">
    <property type="entry name" value="His-Me_finger_sf"/>
</dbReference>
<keyword evidence="1" id="KW-0732">Signal</keyword>
<evidence type="ECO:0000259" key="3">
    <source>
        <dbReference type="SMART" id="SM00892"/>
    </source>
</evidence>
<dbReference type="SUPFAM" id="SSF54060">
    <property type="entry name" value="His-Me finger endonucleases"/>
    <property type="match status" value="1"/>
</dbReference>
<evidence type="ECO:0000313" key="4">
    <source>
        <dbReference type="EMBL" id="KAK2915738.1"/>
    </source>
</evidence>
<reference evidence="4" key="1">
    <citation type="submission" date="2023-08" db="EMBL/GenBank/DDBJ databases">
        <title>Chromosome-level Genome Assembly of mud carp (Cirrhinus molitorella).</title>
        <authorList>
            <person name="Liu H."/>
        </authorList>
    </citation>
    <scope>NUCLEOTIDE SEQUENCE</scope>
    <source>
        <strain evidence="4">Prfri</strain>
        <tissue evidence="4">Muscle</tissue>
    </source>
</reference>
<feature type="domain" description="DNA/RNA non-specific endonuclease/pyrophosphatase/phosphodiesterase" evidence="3">
    <location>
        <begin position="66"/>
        <end position="268"/>
    </location>
</feature>
<dbReference type="PANTHER" id="PTHR21472">
    <property type="entry name" value="ENDONUCLEASE DOMAIN-CONTAINING 1 PROTEIN ENDOD1"/>
    <property type="match status" value="1"/>
</dbReference>
<dbReference type="Pfam" id="PF01223">
    <property type="entry name" value="Endonuclease_NS"/>
    <property type="match status" value="1"/>
</dbReference>
<dbReference type="SMART" id="SM00477">
    <property type="entry name" value="NUC"/>
    <property type="match status" value="1"/>
</dbReference>
<dbReference type="GO" id="GO:0046872">
    <property type="term" value="F:metal ion binding"/>
    <property type="evidence" value="ECO:0007669"/>
    <property type="project" value="InterPro"/>
</dbReference>
<dbReference type="Proteomes" id="UP001187343">
    <property type="component" value="Unassembled WGS sequence"/>
</dbReference>
<feature type="signal peptide" evidence="1">
    <location>
        <begin position="1"/>
        <end position="26"/>
    </location>
</feature>
<comment type="caution">
    <text evidence="4">The sequence shown here is derived from an EMBL/GenBank/DDBJ whole genome shotgun (WGS) entry which is preliminary data.</text>
</comment>
<evidence type="ECO:0000259" key="2">
    <source>
        <dbReference type="SMART" id="SM00477"/>
    </source>
</evidence>
<name>A0AA88QEX0_9TELE</name>
<dbReference type="InterPro" id="IPR044929">
    <property type="entry name" value="DNA/RNA_non-sp_Endonuclease_sf"/>
</dbReference>
<evidence type="ECO:0000256" key="1">
    <source>
        <dbReference type="SAM" id="SignalP"/>
    </source>
</evidence>
<evidence type="ECO:0000313" key="5">
    <source>
        <dbReference type="Proteomes" id="UP001187343"/>
    </source>
</evidence>
<dbReference type="GO" id="GO:0016787">
    <property type="term" value="F:hydrolase activity"/>
    <property type="evidence" value="ECO:0007669"/>
    <property type="project" value="InterPro"/>
</dbReference>
<gene>
    <name evidence="4" type="ORF">Q8A67_000112</name>
</gene>
<dbReference type="InterPro" id="IPR020821">
    <property type="entry name" value="ENPP1-3/EXOG-like_nuc-like"/>
</dbReference>
<dbReference type="InterPro" id="IPR001604">
    <property type="entry name" value="Endo_G_ENPP1-like_dom"/>
</dbReference>
<proteinExistence type="predicted"/>
<dbReference type="AlphaFoldDB" id="A0AA88QEX0"/>
<dbReference type="Gene3D" id="3.40.570.10">
    <property type="entry name" value="Extracellular Endonuclease, subunit A"/>
    <property type="match status" value="1"/>
</dbReference>
<keyword evidence="5" id="KW-1185">Reference proteome</keyword>
<dbReference type="GO" id="GO:0003676">
    <property type="term" value="F:nucleic acid binding"/>
    <property type="evidence" value="ECO:0007669"/>
    <property type="project" value="InterPro"/>
</dbReference>